<comment type="caution">
    <text evidence="2">The sequence shown here is derived from an EMBL/GenBank/DDBJ whole genome shotgun (WGS) entry which is preliminary data.</text>
</comment>
<dbReference type="RefSeq" id="WP_435368891.1">
    <property type="nucleotide sequence ID" value="NZ_BAABWU010000020.1"/>
</dbReference>
<dbReference type="InterPro" id="IPR003346">
    <property type="entry name" value="Transposase_20"/>
</dbReference>
<dbReference type="InterPro" id="IPR002514">
    <property type="entry name" value="Transposase_8"/>
</dbReference>
<dbReference type="SUPFAM" id="SSF46689">
    <property type="entry name" value="Homeodomain-like"/>
    <property type="match status" value="1"/>
</dbReference>
<gene>
    <name evidence="2" type="ORF">NBRC116598_37610</name>
</gene>
<dbReference type="EMBL" id="BAABWU010000020">
    <property type="protein sequence ID" value="GAA6198316.1"/>
    <property type="molecule type" value="Genomic_DNA"/>
</dbReference>
<dbReference type="InterPro" id="IPR036388">
    <property type="entry name" value="WH-like_DNA-bd_sf"/>
</dbReference>
<protein>
    <recommendedName>
        <fullName evidence="1">Transposase IS116/IS110/IS902 C-terminal domain-containing protein</fullName>
    </recommendedName>
</protein>
<dbReference type="Gene3D" id="1.10.10.10">
    <property type="entry name" value="Winged helix-like DNA-binding domain superfamily/Winged helix DNA-binding domain"/>
    <property type="match status" value="1"/>
</dbReference>
<evidence type="ECO:0000313" key="2">
    <source>
        <dbReference type="EMBL" id="GAA6198316.1"/>
    </source>
</evidence>
<reference evidence="2 3" key="1">
    <citation type="submission" date="2024-04" db="EMBL/GenBank/DDBJ databases">
        <title>Draft genome sequence of Pseudophaeobacter arcticus NBRC 116598.</title>
        <authorList>
            <person name="Miyakawa T."/>
            <person name="Kusuya Y."/>
            <person name="Miura T."/>
        </authorList>
    </citation>
    <scope>NUCLEOTIDE SEQUENCE [LARGE SCALE GENOMIC DNA]</scope>
    <source>
        <strain evidence="2 3">SU-CL00105</strain>
    </source>
</reference>
<dbReference type="PANTHER" id="PTHR33055">
    <property type="entry name" value="TRANSPOSASE FOR INSERTION SEQUENCE ELEMENT IS1111A"/>
    <property type="match status" value="1"/>
</dbReference>
<dbReference type="PANTHER" id="PTHR33055:SF13">
    <property type="entry name" value="TRANSPOSASE"/>
    <property type="match status" value="1"/>
</dbReference>
<dbReference type="Pfam" id="PF01527">
    <property type="entry name" value="HTH_Tnp_1"/>
    <property type="match status" value="1"/>
</dbReference>
<evidence type="ECO:0000313" key="3">
    <source>
        <dbReference type="Proteomes" id="UP001441944"/>
    </source>
</evidence>
<dbReference type="InterPro" id="IPR009057">
    <property type="entry name" value="Homeodomain-like_sf"/>
</dbReference>
<sequence length="198" mass="21473">MSGQIRYSVEFKIDAVAQIIKRGFSVKEVAERFGISTKSLYTWNLQLHHVVSDITGMTGMKTIRAGIAGERDLNVVAAFRDVRCKAHVETIKSALHGMGLSLSLKLVGECGTDLRAWPSAKHFTSWLCLAPGNKISGGKVLSSRTRRSSSRAAALLRLAPVTIGRSDTALGAFYRRLAARAGKSKAVKETARKIAALF</sequence>
<evidence type="ECO:0000259" key="1">
    <source>
        <dbReference type="Pfam" id="PF02371"/>
    </source>
</evidence>
<dbReference type="InterPro" id="IPR047650">
    <property type="entry name" value="Transpos_IS110"/>
</dbReference>
<name>A0ABQ0AR15_9RHOB</name>
<feature type="domain" description="Transposase IS116/IS110/IS902 C-terminal" evidence="1">
    <location>
        <begin position="95"/>
        <end position="174"/>
    </location>
</feature>
<proteinExistence type="predicted"/>
<dbReference type="Proteomes" id="UP001441944">
    <property type="component" value="Unassembled WGS sequence"/>
</dbReference>
<accession>A0ABQ0AR15</accession>
<organism evidence="2 3">
    <name type="scientific">Pseudophaeobacter arcticus</name>
    <dbReference type="NCBI Taxonomy" id="385492"/>
    <lineage>
        <taxon>Bacteria</taxon>
        <taxon>Pseudomonadati</taxon>
        <taxon>Pseudomonadota</taxon>
        <taxon>Alphaproteobacteria</taxon>
        <taxon>Rhodobacterales</taxon>
        <taxon>Paracoccaceae</taxon>
        <taxon>Pseudophaeobacter</taxon>
    </lineage>
</organism>
<dbReference type="Pfam" id="PF02371">
    <property type="entry name" value="Transposase_20"/>
    <property type="match status" value="1"/>
</dbReference>
<keyword evidence="3" id="KW-1185">Reference proteome</keyword>